<keyword evidence="2 11" id="KW-0547">Nucleotide-binding</keyword>
<dbReference type="CDD" id="cd18809">
    <property type="entry name" value="SF1_C_RecD"/>
    <property type="match status" value="1"/>
</dbReference>
<keyword evidence="10 11" id="KW-0413">Isomerase</keyword>
<keyword evidence="8 11" id="KW-0238">DNA-binding</keyword>
<keyword evidence="9 11" id="KW-0234">DNA repair</keyword>
<evidence type="ECO:0000259" key="13">
    <source>
        <dbReference type="Pfam" id="PF21185"/>
    </source>
</evidence>
<comment type="subunit">
    <text evidence="11">Heterotrimer of RecB, RecC and RecD. All subunits contribute to DNA-binding.</text>
</comment>
<dbReference type="GO" id="GO:0003677">
    <property type="term" value="F:DNA binding"/>
    <property type="evidence" value="ECO:0007669"/>
    <property type="project" value="UniProtKB-UniRule"/>
</dbReference>
<dbReference type="Pfam" id="PF13245">
    <property type="entry name" value="AAA_19"/>
    <property type="match status" value="1"/>
</dbReference>
<accession>A0A542E743</accession>
<comment type="miscellaneous">
    <text evidence="11">In the RecBCD complex, RecB has a slow 3'-5' helicase, an exonuclease activity and loads RecA onto ssDNA, RecD has a fast 5'-3' helicase activity, while RecC stimulates the ATPase and processivity of the RecB helicase and contributes to recognition of the Chi site.</text>
</comment>
<dbReference type="GO" id="GO:0017116">
    <property type="term" value="F:single-stranded DNA helicase activity"/>
    <property type="evidence" value="ECO:0007669"/>
    <property type="project" value="TreeGrafter"/>
</dbReference>
<keyword evidence="3 11" id="KW-0227">DNA damage</keyword>
<sequence>MTGRPGTERRDPLDRRVARRAEGVLRAANESGALEAADVHVAQRLGRLTGEDEPAVLLATALVVRAVRQGSVCLDLAGVDLDGVDLGVAASAVRDGAAWTRAVAASRLAAAGAVHVDHGLVYLDRYLREEQQVEQDLRARGDQAPPVVETARLEAALEDWFPSAGGGADGAPDFTEQRAAAARAATSWTTVVTGGPGTGKTTTVARLLGTLLDVAPGPLRVALAAPTGKAAARMTEAVQAAVARSDVPAAHREQLSDLRATTLHRLLGWRPGSQTRFRHDRHDPLPHDVVVVDETSMVSLTLMARLLEALRPQTRLVLVGDADQLASVDAGAVLHDLVDGLEGAGDTRVGGTGAVARLTRTHRYDDTIGALAEAVRTGDADAALAALHDGRGAVRLVTPGSADDDLVAVARRLLDAARGAEPGAALAALEQHRLLLAHRAGEYGVAHWNRRIERRLREETATAGGAWGGEWYAGRPLLVTANDYGLGLFNGDTGVVVRQPGGGLVARLADGSPDGRALPVSRLADVETAHAMTVHRSQGSQFRRVTVVLPPPDSPLLTRELLYTAVTRAQESVTVVGTADAVRAAVERPARRASGLARRLTDPATA</sequence>
<keyword evidence="6 11" id="KW-0269">Exonuclease</keyword>
<evidence type="ECO:0000256" key="8">
    <source>
        <dbReference type="ARBA" id="ARBA00023125"/>
    </source>
</evidence>
<comment type="caution">
    <text evidence="14">The sequence shown here is derived from an EMBL/GenBank/DDBJ whole genome shotgun (WGS) entry which is preliminary data.</text>
</comment>
<dbReference type="Gene3D" id="1.10.10.1020">
    <property type="entry name" value="RecBCD complex, subunit RecD, N-terminal domain"/>
    <property type="match status" value="1"/>
</dbReference>
<dbReference type="Proteomes" id="UP000317893">
    <property type="component" value="Unassembled WGS sequence"/>
</dbReference>
<evidence type="ECO:0000256" key="5">
    <source>
        <dbReference type="ARBA" id="ARBA00022806"/>
    </source>
</evidence>
<dbReference type="Gene3D" id="3.40.50.300">
    <property type="entry name" value="P-loop containing nucleotide triphosphate hydrolases"/>
    <property type="match status" value="2"/>
</dbReference>
<dbReference type="InterPro" id="IPR041851">
    <property type="entry name" value="RecD_N_sf"/>
</dbReference>
<dbReference type="GO" id="GO:0008854">
    <property type="term" value="F:exodeoxyribonuclease V activity"/>
    <property type="evidence" value="ECO:0007669"/>
    <property type="project" value="InterPro"/>
</dbReference>
<keyword evidence="1 11" id="KW-0540">Nuclease</keyword>
<keyword evidence="4 11" id="KW-0378">Hydrolase</keyword>
<dbReference type="InterPro" id="IPR049550">
    <property type="entry name" value="RecD_N"/>
</dbReference>
<gene>
    <name evidence="11" type="primary">recD</name>
    <name evidence="14" type="ORF">FB458_4225</name>
</gene>
<evidence type="ECO:0000256" key="10">
    <source>
        <dbReference type="ARBA" id="ARBA00023235"/>
    </source>
</evidence>
<evidence type="ECO:0000313" key="15">
    <source>
        <dbReference type="Proteomes" id="UP000317893"/>
    </source>
</evidence>
<proteinExistence type="inferred from homology"/>
<dbReference type="PANTHER" id="PTHR43788">
    <property type="entry name" value="DNA2/NAM7 HELICASE FAMILY MEMBER"/>
    <property type="match status" value="1"/>
</dbReference>
<dbReference type="PANTHER" id="PTHR43788:SF6">
    <property type="entry name" value="DNA HELICASE B"/>
    <property type="match status" value="1"/>
</dbReference>
<evidence type="ECO:0000256" key="4">
    <source>
        <dbReference type="ARBA" id="ARBA00022801"/>
    </source>
</evidence>
<evidence type="ECO:0000256" key="9">
    <source>
        <dbReference type="ARBA" id="ARBA00023204"/>
    </source>
</evidence>
<feature type="binding site" evidence="11">
    <location>
        <begin position="194"/>
        <end position="201"/>
    </location>
    <ligand>
        <name>ATP</name>
        <dbReference type="ChEBI" id="CHEBI:30616"/>
    </ligand>
</feature>
<dbReference type="CDD" id="cd17933">
    <property type="entry name" value="DEXSc_RecD-like"/>
    <property type="match status" value="1"/>
</dbReference>
<dbReference type="Gene3D" id="2.30.30.940">
    <property type="match status" value="1"/>
</dbReference>
<dbReference type="GO" id="GO:0009338">
    <property type="term" value="C:exodeoxyribonuclease V complex"/>
    <property type="evidence" value="ECO:0007669"/>
    <property type="project" value="InterPro"/>
</dbReference>
<evidence type="ECO:0000256" key="1">
    <source>
        <dbReference type="ARBA" id="ARBA00022722"/>
    </source>
</evidence>
<feature type="domain" description="UvrD-like helicase C-terminal" evidence="12">
    <location>
        <begin position="529"/>
        <end position="576"/>
    </location>
</feature>
<keyword evidence="5 11" id="KW-0347">Helicase</keyword>
<dbReference type="Pfam" id="PF13538">
    <property type="entry name" value="UvrD_C_2"/>
    <property type="match status" value="1"/>
</dbReference>
<evidence type="ECO:0000256" key="6">
    <source>
        <dbReference type="ARBA" id="ARBA00022839"/>
    </source>
</evidence>
<comment type="similarity">
    <text evidence="11">Belongs to the RecD family.</text>
</comment>
<reference evidence="14 15" key="1">
    <citation type="submission" date="2019-06" db="EMBL/GenBank/DDBJ databases">
        <title>Sequencing the genomes of 1000 actinobacteria strains.</title>
        <authorList>
            <person name="Klenk H.-P."/>
        </authorList>
    </citation>
    <scope>NUCLEOTIDE SEQUENCE [LARGE SCALE GENOMIC DNA]</scope>
    <source>
        <strain evidence="14 15">DSM 18607</strain>
    </source>
</reference>
<evidence type="ECO:0000259" key="12">
    <source>
        <dbReference type="Pfam" id="PF13538"/>
    </source>
</evidence>
<dbReference type="SUPFAM" id="SSF52540">
    <property type="entry name" value="P-loop containing nucleoside triphosphate hydrolases"/>
    <property type="match status" value="1"/>
</dbReference>
<dbReference type="InterPro" id="IPR050534">
    <property type="entry name" value="Coronavir_polyprotein_1ab"/>
</dbReference>
<keyword evidence="7 11" id="KW-0067">ATP-binding</keyword>
<dbReference type="AlphaFoldDB" id="A0A542E743"/>
<dbReference type="InterPro" id="IPR027417">
    <property type="entry name" value="P-loop_NTPase"/>
</dbReference>
<dbReference type="GO" id="GO:0005524">
    <property type="term" value="F:ATP binding"/>
    <property type="evidence" value="ECO:0007669"/>
    <property type="project" value="UniProtKB-UniRule"/>
</dbReference>
<feature type="domain" description="RecBCD enzyme subunit RecD N-terminal" evidence="13">
    <location>
        <begin position="30"/>
        <end position="110"/>
    </location>
</feature>
<comment type="function">
    <text evidence="11">A helicase/nuclease that prepares dsDNA breaks (DSB) for recombinational DNA repair. Binds to DSBs and unwinds DNA via a highly rapid and processive ATP-dependent bidirectional helicase activity. Unwinds dsDNA until it encounters a Chi (crossover hotspot instigator) sequence from the 3' direction. Cuts ssDNA a few nucleotides 3' to the Chi site. The properties and activities of the enzyme are changed at Chi. The Chi-altered holoenzyme produces a long 3'-ssDNA overhang and facilitates RecA-binding to the ssDNA for homologous DNA recombination and repair. Holoenzyme degrades any linearized DNA that is unable to undergo homologous recombination. In the holoenzyme this subunit has ssDNA-dependent ATPase and 5'-3' helicase activity. When added to pre-assembled RecBC greatly stimulates nuclease activity and augments holoenzyme processivity. Negatively regulates the RecA-loading ability of RecBCD.</text>
</comment>
<evidence type="ECO:0000256" key="11">
    <source>
        <dbReference type="HAMAP-Rule" id="MF_01487"/>
    </source>
</evidence>
<dbReference type="GO" id="GO:0043139">
    <property type="term" value="F:5'-3' DNA helicase activity"/>
    <property type="evidence" value="ECO:0007669"/>
    <property type="project" value="UniProtKB-UniRule"/>
</dbReference>
<protein>
    <recommendedName>
        <fullName evidence="11">RecBCD enzyme subunit RecD</fullName>
        <ecNumber evidence="11">5.6.2.3</ecNumber>
    </recommendedName>
    <alternativeName>
        <fullName evidence="11">DNA 5'-3' helicase subunit RecD</fullName>
    </alternativeName>
    <alternativeName>
        <fullName evidence="11">Exonuclease V subunit RecD</fullName>
        <shortName evidence="11">ExoV subunit RecD</shortName>
    </alternativeName>
    <alternativeName>
        <fullName evidence="11">Helicase/nuclease RecBCD subunit RecD</fullName>
    </alternativeName>
</protein>
<name>A0A542E743_9MICO</name>
<comment type="catalytic activity">
    <reaction evidence="11">
        <text>ATP + H2O = ADP + phosphate + H(+)</text>
        <dbReference type="Rhea" id="RHEA:13065"/>
        <dbReference type="ChEBI" id="CHEBI:15377"/>
        <dbReference type="ChEBI" id="CHEBI:15378"/>
        <dbReference type="ChEBI" id="CHEBI:30616"/>
        <dbReference type="ChEBI" id="CHEBI:43474"/>
        <dbReference type="ChEBI" id="CHEBI:456216"/>
        <dbReference type="EC" id="5.6.2.3"/>
    </reaction>
</comment>
<dbReference type="NCBIfam" id="TIGR01447">
    <property type="entry name" value="recD"/>
    <property type="match status" value="1"/>
</dbReference>
<dbReference type="Pfam" id="PF21185">
    <property type="entry name" value="RecD_N"/>
    <property type="match status" value="1"/>
</dbReference>
<dbReference type="InterPro" id="IPR027785">
    <property type="entry name" value="UvrD-like_helicase_C"/>
</dbReference>
<evidence type="ECO:0000256" key="7">
    <source>
        <dbReference type="ARBA" id="ARBA00022840"/>
    </source>
</evidence>
<dbReference type="EMBL" id="VFMN01000001">
    <property type="protein sequence ID" value="TQJ11076.1"/>
    <property type="molecule type" value="Genomic_DNA"/>
</dbReference>
<dbReference type="RefSeq" id="WP_141850208.1">
    <property type="nucleotide sequence ID" value="NZ_BAAAPR010000018.1"/>
</dbReference>
<dbReference type="InterPro" id="IPR006344">
    <property type="entry name" value="RecD"/>
</dbReference>
<evidence type="ECO:0000256" key="3">
    <source>
        <dbReference type="ARBA" id="ARBA00022763"/>
    </source>
</evidence>
<dbReference type="EC" id="5.6.2.3" evidence="11"/>
<evidence type="ECO:0000256" key="2">
    <source>
        <dbReference type="ARBA" id="ARBA00022741"/>
    </source>
</evidence>
<evidence type="ECO:0000313" key="14">
    <source>
        <dbReference type="EMBL" id="TQJ11076.1"/>
    </source>
</evidence>
<dbReference type="GO" id="GO:0000724">
    <property type="term" value="P:double-strand break repair via homologous recombination"/>
    <property type="evidence" value="ECO:0007669"/>
    <property type="project" value="UniProtKB-UniRule"/>
</dbReference>
<dbReference type="GO" id="GO:0016887">
    <property type="term" value="F:ATP hydrolysis activity"/>
    <property type="evidence" value="ECO:0007669"/>
    <property type="project" value="RHEA"/>
</dbReference>
<organism evidence="14 15">
    <name type="scientific">Lapillicoccus jejuensis</name>
    <dbReference type="NCBI Taxonomy" id="402171"/>
    <lineage>
        <taxon>Bacteria</taxon>
        <taxon>Bacillati</taxon>
        <taxon>Actinomycetota</taxon>
        <taxon>Actinomycetes</taxon>
        <taxon>Micrococcales</taxon>
        <taxon>Intrasporangiaceae</taxon>
        <taxon>Lapillicoccus</taxon>
    </lineage>
</organism>
<keyword evidence="15" id="KW-1185">Reference proteome</keyword>
<dbReference type="OrthoDB" id="9763659at2"/>
<dbReference type="HAMAP" id="MF_01487">
    <property type="entry name" value="RecD"/>
    <property type="match status" value="1"/>
</dbReference>